<dbReference type="Pfam" id="PF07282">
    <property type="entry name" value="Cas12f1-like_TNB"/>
    <property type="match status" value="1"/>
</dbReference>
<sequence>MFTFTNRDDLRVLSFEIIKNHDVIGIEDLQVSNMPKNHKLAKAISEVSWSQFRTMLEYKAKWYGKQVIVVSKTFASSQLCSCCGYQNKDVKNLNLRKWDCPSCSTHHDRDINASINLKNEAIKLLTARTVGIA</sequence>
<dbReference type="InterPro" id="IPR010095">
    <property type="entry name" value="Cas12f1-like_TNB"/>
</dbReference>
<keyword evidence="3" id="KW-0614">Plasmid</keyword>
<dbReference type="EMBL" id="CP020744">
    <property type="protein sequence ID" value="ARJ25486.1"/>
    <property type="molecule type" value="Genomic_DNA"/>
</dbReference>
<evidence type="ECO:0000256" key="1">
    <source>
        <dbReference type="ARBA" id="ARBA00023125"/>
    </source>
</evidence>
<dbReference type="NCBIfam" id="TIGR01766">
    <property type="entry name" value="IS200/IS605 family accessory protein TnpB-like domain"/>
    <property type="match status" value="1"/>
</dbReference>
<evidence type="ECO:0000313" key="3">
    <source>
        <dbReference type="EMBL" id="ARJ25486.1"/>
    </source>
</evidence>
<name>A0A1W6AHZ7_BACMY</name>
<dbReference type="InterPro" id="IPR051399">
    <property type="entry name" value="RNA-guided_DNA_endo/Transpos"/>
</dbReference>
<accession>A0A1W6AHZ7</accession>
<geneLocation type="plasmid" evidence="3 4">
    <name>unnamed1</name>
</geneLocation>
<proteinExistence type="predicted"/>
<dbReference type="PANTHER" id="PTHR30405:SF11">
    <property type="entry name" value="RNA-GUIDED DNA ENDONUCLEASE RV2885C-RELATED"/>
    <property type="match status" value="1"/>
</dbReference>
<evidence type="ECO:0000313" key="4">
    <source>
        <dbReference type="Proteomes" id="UP000192932"/>
    </source>
</evidence>
<dbReference type="GO" id="GO:0003677">
    <property type="term" value="F:DNA binding"/>
    <property type="evidence" value="ECO:0007669"/>
    <property type="project" value="UniProtKB-KW"/>
</dbReference>
<dbReference type="NCBIfam" id="NF040570">
    <property type="entry name" value="guided_TnpB"/>
    <property type="match status" value="1"/>
</dbReference>
<reference evidence="3 4" key="1">
    <citation type="submission" date="2017-04" db="EMBL/GenBank/DDBJ databases">
        <title>The Characteristic of a Fine Plant Growth-Promoting Rhizobacteria Bacillus mycoides Gnyt1 and its Whole Genome Sequencing Analysis.</title>
        <authorList>
            <person name="Li J.H."/>
            <person name="Yao T."/>
        </authorList>
    </citation>
    <scope>NUCLEOTIDE SEQUENCE [LARGE SCALE GENOMIC DNA]</scope>
    <source>
        <strain evidence="3 4">Gnyt1</strain>
        <plasmid evidence="4">Plasmid unnamed1</plasmid>
    </source>
</reference>
<organism evidence="3 4">
    <name type="scientific">Bacillus mycoides</name>
    <dbReference type="NCBI Taxonomy" id="1405"/>
    <lineage>
        <taxon>Bacteria</taxon>
        <taxon>Bacillati</taxon>
        <taxon>Bacillota</taxon>
        <taxon>Bacilli</taxon>
        <taxon>Bacillales</taxon>
        <taxon>Bacillaceae</taxon>
        <taxon>Bacillus</taxon>
        <taxon>Bacillus cereus group</taxon>
    </lineage>
</organism>
<protein>
    <submittedName>
        <fullName evidence="3">Transposase</fullName>
    </submittedName>
</protein>
<dbReference type="PANTHER" id="PTHR30405">
    <property type="entry name" value="TRANSPOSASE"/>
    <property type="match status" value="1"/>
</dbReference>
<dbReference type="Proteomes" id="UP000192932">
    <property type="component" value="Plasmid unnamed1"/>
</dbReference>
<dbReference type="AlphaFoldDB" id="A0A1W6AHZ7"/>
<evidence type="ECO:0000259" key="2">
    <source>
        <dbReference type="Pfam" id="PF07282"/>
    </source>
</evidence>
<feature type="domain" description="Cas12f1-like TNB" evidence="2">
    <location>
        <begin position="49"/>
        <end position="117"/>
    </location>
</feature>
<gene>
    <name evidence="3" type="ORF">B7492_30995</name>
</gene>
<keyword evidence="1" id="KW-0238">DNA-binding</keyword>